<reference evidence="8" key="2">
    <citation type="journal article" date="2021" name="PeerJ">
        <title>Extensive microbial diversity within the chicken gut microbiome revealed by metagenomics and culture.</title>
        <authorList>
            <person name="Gilroy R."/>
            <person name="Ravi A."/>
            <person name="Getino M."/>
            <person name="Pursley I."/>
            <person name="Horton D.L."/>
            <person name="Alikhan N.F."/>
            <person name="Baker D."/>
            <person name="Gharbi K."/>
            <person name="Hall N."/>
            <person name="Watson M."/>
            <person name="Adriaenssens E.M."/>
            <person name="Foster-Nyarko E."/>
            <person name="Jarju S."/>
            <person name="Secka A."/>
            <person name="Antonio M."/>
            <person name="Oren A."/>
            <person name="Chaudhuri R.R."/>
            <person name="La Ragione R."/>
            <person name="Hildebrand F."/>
            <person name="Pallen M.J."/>
        </authorList>
    </citation>
    <scope>NUCLEOTIDE SEQUENCE</scope>
    <source>
        <strain evidence="8">CHK123-3438</strain>
    </source>
</reference>
<dbReference type="SFLD" id="SFLDS00029">
    <property type="entry name" value="Radical_SAM"/>
    <property type="match status" value="1"/>
</dbReference>
<dbReference type="InterPro" id="IPR058240">
    <property type="entry name" value="rSAM_sf"/>
</dbReference>
<dbReference type="SMART" id="SM00729">
    <property type="entry name" value="Elp3"/>
    <property type="match status" value="1"/>
</dbReference>
<evidence type="ECO:0000256" key="5">
    <source>
        <dbReference type="PIRSR" id="PIRSR004762-1"/>
    </source>
</evidence>
<evidence type="ECO:0000256" key="1">
    <source>
        <dbReference type="ARBA" id="ARBA00022691"/>
    </source>
</evidence>
<feature type="binding site" evidence="6">
    <location>
        <position position="237"/>
    </location>
    <ligand>
        <name>S-adenosyl-L-methionine</name>
        <dbReference type="ChEBI" id="CHEBI:59789"/>
    </ligand>
</feature>
<evidence type="ECO:0000256" key="3">
    <source>
        <dbReference type="ARBA" id="ARBA00023004"/>
    </source>
</evidence>
<dbReference type="GO" id="GO:0016740">
    <property type="term" value="F:transferase activity"/>
    <property type="evidence" value="ECO:0007669"/>
    <property type="project" value="TreeGrafter"/>
</dbReference>
<keyword evidence="4 5" id="KW-0411">Iron-sulfur</keyword>
<dbReference type="PANTHER" id="PTHR43726">
    <property type="entry name" value="3-METHYLORNITHINE SYNTHASE"/>
    <property type="match status" value="1"/>
</dbReference>
<dbReference type="PIRSF" id="PIRSF004762">
    <property type="entry name" value="CHP00423"/>
    <property type="match status" value="1"/>
</dbReference>
<dbReference type="Proteomes" id="UP000886860">
    <property type="component" value="Unassembled WGS sequence"/>
</dbReference>
<dbReference type="SFLD" id="SFLDG01280">
    <property type="entry name" value="HydE/PylB-like"/>
    <property type="match status" value="1"/>
</dbReference>
<keyword evidence="3 5" id="KW-0408">Iron</keyword>
<feature type="binding site" evidence="6">
    <location>
        <position position="186"/>
    </location>
    <ligand>
        <name>S-adenosyl-L-methionine</name>
        <dbReference type="ChEBI" id="CHEBI:59789"/>
    </ligand>
</feature>
<sequence>MNPEKEKNLKALESGEILSREQWKSLIKDPTKEDARIFAEKACRIRDRQYGKRVFIRGLIEFTNYCRNDCYYCGIRRSNCHASRYRLTGEEILECCRSGYELGFRTFVLQGGEDPYFNDERMTEIIRTIKKEFPDCALTLSIGEKERKSYEAFRQAGADRYLLRHETADDDHYRLLHPAEMSLRHRKACLYTLKELGYQTGAGFMVGTPGQTADTLAADMEFLQELKPEMVGIGPFLPHHDTPFRHQPAGDVGLTLYLLSLVRIMLPDVLLPATTALGTAAQNGREAGVLAGANVVMPNLSPGNVREKYLLYDNKICTGNEAAENLRDLSSSMSAICYETVTDRGDHKKFI</sequence>
<dbReference type="InterPro" id="IPR034422">
    <property type="entry name" value="HydE/PylB-like"/>
</dbReference>
<accession>A0A9D1GH21</accession>
<feature type="binding site" evidence="5">
    <location>
        <position position="73"/>
    </location>
    <ligand>
        <name>[4Fe-4S] cluster</name>
        <dbReference type="ChEBI" id="CHEBI:49883"/>
        <note>4Fe-4S-S-AdoMet</note>
    </ligand>
</feature>
<dbReference type="GO" id="GO:0046872">
    <property type="term" value="F:metal ion binding"/>
    <property type="evidence" value="ECO:0007669"/>
    <property type="project" value="UniProtKB-KW"/>
</dbReference>
<dbReference type="Gene3D" id="3.20.20.70">
    <property type="entry name" value="Aldolase class I"/>
    <property type="match status" value="1"/>
</dbReference>
<gene>
    <name evidence="8" type="primary">hydE</name>
    <name evidence="8" type="ORF">IAB60_02685</name>
</gene>
<keyword evidence="5" id="KW-0004">4Fe-4S</keyword>
<organism evidence="8 9">
    <name type="scientific">Candidatus Caccovicinus merdipullorum</name>
    <dbReference type="NCBI Taxonomy" id="2840724"/>
    <lineage>
        <taxon>Bacteria</taxon>
        <taxon>Bacillati</taxon>
        <taxon>Bacillota</taxon>
        <taxon>Clostridia</taxon>
        <taxon>Eubacteriales</taxon>
        <taxon>Candidatus Caccovicinus</taxon>
    </lineage>
</organism>
<evidence type="ECO:0000256" key="2">
    <source>
        <dbReference type="ARBA" id="ARBA00022723"/>
    </source>
</evidence>
<proteinExistence type="predicted"/>
<dbReference type="Pfam" id="PF04055">
    <property type="entry name" value="Radical_SAM"/>
    <property type="match status" value="1"/>
</dbReference>
<evidence type="ECO:0000313" key="9">
    <source>
        <dbReference type="Proteomes" id="UP000886860"/>
    </source>
</evidence>
<feature type="domain" description="Radical SAM core" evidence="7">
    <location>
        <begin position="48"/>
        <end position="274"/>
    </location>
</feature>
<feature type="binding site" evidence="5">
    <location>
        <position position="66"/>
    </location>
    <ligand>
        <name>[4Fe-4S] cluster</name>
        <dbReference type="ChEBI" id="CHEBI:49883"/>
        <note>4Fe-4S-S-AdoMet</note>
    </ligand>
</feature>
<dbReference type="InterPro" id="IPR006638">
    <property type="entry name" value="Elp3/MiaA/NifB-like_rSAM"/>
</dbReference>
<dbReference type="InterPro" id="IPR007197">
    <property type="entry name" value="rSAM"/>
</dbReference>
<dbReference type="PANTHER" id="PTHR43726:SF1">
    <property type="entry name" value="BIOTIN SYNTHASE"/>
    <property type="match status" value="1"/>
</dbReference>
<dbReference type="InterPro" id="IPR024021">
    <property type="entry name" value="FeFe-hyd_HydE_rSAM"/>
</dbReference>
<dbReference type="NCBIfam" id="TIGR03956">
    <property type="entry name" value="rSAM_HydE"/>
    <property type="match status" value="1"/>
</dbReference>
<evidence type="ECO:0000259" key="7">
    <source>
        <dbReference type="PROSITE" id="PS51918"/>
    </source>
</evidence>
<dbReference type="SFLD" id="SFLDG01060">
    <property type="entry name" value="BATS_domain_containing"/>
    <property type="match status" value="1"/>
</dbReference>
<comment type="caution">
    <text evidence="8">The sequence shown here is derived from an EMBL/GenBank/DDBJ whole genome shotgun (WGS) entry which is preliminary data.</text>
</comment>
<protein>
    <submittedName>
        <fullName evidence="8">[FeFe] hydrogenase H-cluster radical SAM maturase HydE</fullName>
    </submittedName>
</protein>
<dbReference type="SUPFAM" id="SSF102114">
    <property type="entry name" value="Radical SAM enzymes"/>
    <property type="match status" value="1"/>
</dbReference>
<feature type="binding site" evidence="5">
    <location>
        <position position="70"/>
    </location>
    <ligand>
        <name>[4Fe-4S] cluster</name>
        <dbReference type="ChEBI" id="CHEBI:49883"/>
        <note>4Fe-4S-S-AdoMet</note>
    </ligand>
</feature>
<evidence type="ECO:0000256" key="6">
    <source>
        <dbReference type="PIRSR" id="PIRSR004762-2"/>
    </source>
</evidence>
<feature type="binding site" evidence="6">
    <location>
        <position position="166"/>
    </location>
    <ligand>
        <name>S-adenosyl-L-methionine</name>
        <dbReference type="ChEBI" id="CHEBI:59789"/>
    </ligand>
</feature>
<dbReference type="SFLD" id="SFLDF00348">
    <property type="entry name" value="FeFe_hydrogenase_maturase_(Hyd"/>
    <property type="match status" value="1"/>
</dbReference>
<comment type="cofactor">
    <cofactor evidence="5">
        <name>[4Fe-4S] cluster</name>
        <dbReference type="ChEBI" id="CHEBI:49883"/>
    </cofactor>
    <text evidence="5">Binds 1 [4Fe-4S] cluster. The cluster is coordinated with 3 cysteines and an exchangeable S-adenosyl-L-methionine.</text>
</comment>
<name>A0A9D1GH21_9FIRM</name>
<evidence type="ECO:0000313" key="8">
    <source>
        <dbReference type="EMBL" id="HIT41000.1"/>
    </source>
</evidence>
<dbReference type="CDD" id="cd01335">
    <property type="entry name" value="Radical_SAM"/>
    <property type="match status" value="1"/>
</dbReference>
<dbReference type="EMBL" id="DVKS01000046">
    <property type="protein sequence ID" value="HIT41000.1"/>
    <property type="molecule type" value="Genomic_DNA"/>
</dbReference>
<dbReference type="PROSITE" id="PS51918">
    <property type="entry name" value="RADICAL_SAM"/>
    <property type="match status" value="1"/>
</dbReference>
<keyword evidence="1 5" id="KW-0949">S-adenosyl-L-methionine</keyword>
<dbReference type="InterPro" id="IPR013785">
    <property type="entry name" value="Aldolase_TIM"/>
</dbReference>
<feature type="binding site" evidence="6">
    <location>
        <position position="141"/>
    </location>
    <ligand>
        <name>(3R)-3-methyl-D-ornithine</name>
        <dbReference type="ChEBI" id="CHEBI:64642"/>
    </ligand>
</feature>
<reference evidence="8" key="1">
    <citation type="submission" date="2020-10" db="EMBL/GenBank/DDBJ databases">
        <authorList>
            <person name="Gilroy R."/>
        </authorList>
    </citation>
    <scope>NUCLEOTIDE SEQUENCE</scope>
    <source>
        <strain evidence="8">CHK123-3438</strain>
    </source>
</reference>
<dbReference type="GO" id="GO:0051539">
    <property type="term" value="F:4 iron, 4 sulfur cluster binding"/>
    <property type="evidence" value="ECO:0007669"/>
    <property type="project" value="UniProtKB-KW"/>
</dbReference>
<dbReference type="AlphaFoldDB" id="A0A9D1GH21"/>
<evidence type="ECO:0000256" key="4">
    <source>
        <dbReference type="ARBA" id="ARBA00023014"/>
    </source>
</evidence>
<keyword evidence="2" id="KW-0479">Metal-binding</keyword>